<dbReference type="SUPFAM" id="SSF63829">
    <property type="entry name" value="Calcium-dependent phosphotriesterase"/>
    <property type="match status" value="1"/>
</dbReference>
<keyword evidence="5" id="KW-0325">Glycoprotein</keyword>
<dbReference type="Pfam" id="PF20067">
    <property type="entry name" value="SSL_N"/>
    <property type="match status" value="1"/>
</dbReference>
<evidence type="ECO:0000313" key="9">
    <source>
        <dbReference type="Proteomes" id="UP000283530"/>
    </source>
</evidence>
<comment type="caution">
    <text evidence="8">The sequence shown here is derived from an EMBL/GenBank/DDBJ whole genome shotgun (WGS) entry which is preliminary data.</text>
</comment>
<dbReference type="GO" id="GO:0012505">
    <property type="term" value="C:endomembrane system"/>
    <property type="evidence" value="ECO:0007669"/>
    <property type="project" value="TreeGrafter"/>
</dbReference>
<organism evidence="8 9">
    <name type="scientific">Cinnamomum micranthum f. kanehirae</name>
    <dbReference type="NCBI Taxonomy" id="337451"/>
    <lineage>
        <taxon>Eukaryota</taxon>
        <taxon>Viridiplantae</taxon>
        <taxon>Streptophyta</taxon>
        <taxon>Embryophyta</taxon>
        <taxon>Tracheophyta</taxon>
        <taxon>Spermatophyta</taxon>
        <taxon>Magnoliopsida</taxon>
        <taxon>Magnoliidae</taxon>
        <taxon>Laurales</taxon>
        <taxon>Lauraceae</taxon>
        <taxon>Cinnamomum</taxon>
    </lineage>
</organism>
<comment type="similarity">
    <text evidence="2">Belongs to the strictosidine synthase family.</text>
</comment>
<keyword evidence="6" id="KW-1133">Transmembrane helix</keyword>
<dbReference type="PANTHER" id="PTHR10426">
    <property type="entry name" value="STRICTOSIDINE SYNTHASE-RELATED"/>
    <property type="match status" value="1"/>
</dbReference>
<sequence>MVHFRHCILTRREPKSHLVTPPMGEARTGTSVITSLWVLFLLVLVTPLLFFWLLFRPDGFDPAPLPDHHSWFSTLSVPARNSHVLRGTERLGDGLVVGPEDLVYDPNGHLLYTGCEDGWIKRVRLSEAVASMSVENWTYTGGRPLGLAVGADNQLMVADAYKGLLRVSKTGVEVLTDEAGGMKFGLINCVDVAGDGVIYFTDTSYKYRLGEHMVDFLEGRPHGRLMSFDPSTNQTKVLVQGLYFANGVALSPGNDFLVFCETVLRRCRKYHIQGDKKGTVDDFIDNLPGFPDNIHFDGKGLFWIAFPSSRTFPLYMLSRYPVLRKALAIGGRFVKIPNMNWDSGVLGVSLEGKPVALYTDPDLAGVTSGVKVGRHLYYGSLDKDYISRLDLIKYPARDRRSRA</sequence>
<keyword evidence="6" id="KW-0812">Transmembrane</keyword>
<feature type="transmembrane region" description="Helical" evidence="6">
    <location>
        <begin position="32"/>
        <end position="55"/>
    </location>
</feature>
<evidence type="ECO:0000256" key="2">
    <source>
        <dbReference type="ARBA" id="ARBA00009191"/>
    </source>
</evidence>
<keyword evidence="3" id="KW-0597">Phosphoprotein</keyword>
<evidence type="ECO:0000256" key="5">
    <source>
        <dbReference type="ARBA" id="ARBA00023180"/>
    </source>
</evidence>
<dbReference type="InterPro" id="IPR011042">
    <property type="entry name" value="6-blade_b-propeller_TolB-like"/>
</dbReference>
<dbReference type="OrthoDB" id="5307922at2759"/>
<name>A0A443NIW7_9MAGN</name>
<gene>
    <name evidence="8" type="ORF">CKAN_00702700</name>
</gene>
<dbReference type="GO" id="GO:0005773">
    <property type="term" value="C:vacuole"/>
    <property type="evidence" value="ECO:0007669"/>
    <property type="project" value="UniProtKB-SubCell"/>
</dbReference>
<accession>A0A443NIW7</accession>
<proteinExistence type="inferred from homology"/>
<dbReference type="STRING" id="337451.A0A443NIW7"/>
<dbReference type="Pfam" id="PF03088">
    <property type="entry name" value="Str_synth"/>
    <property type="match status" value="1"/>
</dbReference>
<dbReference type="EMBL" id="QPKB01000003">
    <property type="protein sequence ID" value="RWR78492.1"/>
    <property type="molecule type" value="Genomic_DNA"/>
</dbReference>
<dbReference type="InterPro" id="IPR018119">
    <property type="entry name" value="Strictosidine_synth_cons-reg"/>
</dbReference>
<dbReference type="AlphaFoldDB" id="A0A443NIW7"/>
<dbReference type="PANTHER" id="PTHR10426:SF88">
    <property type="entry name" value="ADIPOCYTE PLASMA MEMBRANE-ASSOCIATED PROTEIN HEMOMUCIN-RELATED"/>
    <property type="match status" value="1"/>
</dbReference>
<keyword evidence="6" id="KW-0472">Membrane</keyword>
<evidence type="ECO:0000259" key="7">
    <source>
        <dbReference type="Pfam" id="PF03088"/>
    </source>
</evidence>
<feature type="domain" description="Strictosidine synthase conserved region" evidence="7">
    <location>
        <begin position="188"/>
        <end position="274"/>
    </location>
</feature>
<comment type="subcellular location">
    <subcellularLocation>
        <location evidence="1">Vacuole</location>
    </subcellularLocation>
</comment>
<keyword evidence="4" id="KW-0926">Vacuole</keyword>
<dbReference type="GO" id="GO:0016787">
    <property type="term" value="F:hydrolase activity"/>
    <property type="evidence" value="ECO:0007669"/>
    <property type="project" value="TreeGrafter"/>
</dbReference>
<dbReference type="Proteomes" id="UP000283530">
    <property type="component" value="Unassembled WGS sequence"/>
</dbReference>
<evidence type="ECO:0000256" key="4">
    <source>
        <dbReference type="ARBA" id="ARBA00022554"/>
    </source>
</evidence>
<reference evidence="8 9" key="1">
    <citation type="journal article" date="2019" name="Nat. Plants">
        <title>Stout camphor tree genome fills gaps in understanding of flowering plant genome evolution.</title>
        <authorList>
            <person name="Chaw S.M."/>
            <person name="Liu Y.C."/>
            <person name="Wu Y.W."/>
            <person name="Wang H.Y."/>
            <person name="Lin C.I."/>
            <person name="Wu C.S."/>
            <person name="Ke H.M."/>
            <person name="Chang L.Y."/>
            <person name="Hsu C.Y."/>
            <person name="Yang H.T."/>
            <person name="Sudianto E."/>
            <person name="Hsu M.H."/>
            <person name="Wu K.P."/>
            <person name="Wang L.N."/>
            <person name="Leebens-Mack J.H."/>
            <person name="Tsai I.J."/>
        </authorList>
    </citation>
    <scope>NUCLEOTIDE SEQUENCE [LARGE SCALE GENOMIC DNA]</scope>
    <source>
        <strain evidence="9">cv. Chaw 1501</strain>
        <tissue evidence="8">Young leaves</tissue>
    </source>
</reference>
<evidence type="ECO:0000256" key="3">
    <source>
        <dbReference type="ARBA" id="ARBA00022553"/>
    </source>
</evidence>
<keyword evidence="9" id="KW-1185">Reference proteome</keyword>
<dbReference type="Gene3D" id="2.120.10.30">
    <property type="entry name" value="TolB, C-terminal domain"/>
    <property type="match status" value="1"/>
</dbReference>
<evidence type="ECO:0000256" key="6">
    <source>
        <dbReference type="SAM" id="Phobius"/>
    </source>
</evidence>
<evidence type="ECO:0000313" key="8">
    <source>
        <dbReference type="EMBL" id="RWR78492.1"/>
    </source>
</evidence>
<protein>
    <submittedName>
        <fullName evidence="8">Protein STRICTOSIDINE SYNTHASE-LIKE 7-like protein</fullName>
    </submittedName>
</protein>
<evidence type="ECO:0000256" key="1">
    <source>
        <dbReference type="ARBA" id="ARBA00004116"/>
    </source>
</evidence>